<dbReference type="InterPro" id="IPR036034">
    <property type="entry name" value="PDZ_sf"/>
</dbReference>
<dbReference type="GO" id="GO:0006508">
    <property type="term" value="P:proteolysis"/>
    <property type="evidence" value="ECO:0007669"/>
    <property type="project" value="InterPro"/>
</dbReference>
<dbReference type="Gene3D" id="3.40.720.10">
    <property type="entry name" value="Alkaline Phosphatase, subunit A"/>
    <property type="match status" value="2"/>
</dbReference>
<dbReference type="InterPro" id="IPR017850">
    <property type="entry name" value="Alkaline_phosphatase_core_sf"/>
</dbReference>
<accession>A0A812U6P3</accession>
<dbReference type="CDD" id="cd12797">
    <property type="entry name" value="M23_peptidase"/>
    <property type="match status" value="1"/>
</dbReference>
<dbReference type="CDD" id="cd07560">
    <property type="entry name" value="Peptidase_S41_CPP"/>
    <property type="match status" value="1"/>
</dbReference>
<evidence type="ECO:0000259" key="16">
    <source>
        <dbReference type="PROSITE" id="PS50106"/>
    </source>
</evidence>
<dbReference type="Gene3D" id="3.30.750.44">
    <property type="match status" value="1"/>
</dbReference>
<feature type="domain" description="PDZ" evidence="16">
    <location>
        <begin position="1260"/>
        <end position="1328"/>
    </location>
</feature>
<dbReference type="Proteomes" id="UP000601435">
    <property type="component" value="Unassembled WGS sequence"/>
</dbReference>
<dbReference type="CDD" id="cd16010">
    <property type="entry name" value="iPGM"/>
    <property type="match status" value="1"/>
</dbReference>
<comment type="pathway">
    <text evidence="4">Carbohydrate degradation; glycolysis; pyruvate from D-glyceraldehyde 3-phosphate: step 3/5.</text>
</comment>
<dbReference type="GO" id="GO:0008236">
    <property type="term" value="F:serine-type peptidase activity"/>
    <property type="evidence" value="ECO:0007669"/>
    <property type="project" value="InterPro"/>
</dbReference>
<dbReference type="InterPro" id="IPR001478">
    <property type="entry name" value="PDZ"/>
</dbReference>
<dbReference type="InterPro" id="IPR028994">
    <property type="entry name" value="Integrin_alpha_N"/>
</dbReference>
<comment type="similarity">
    <text evidence="6">Belongs to the peptidase S41A family.</text>
</comment>
<dbReference type="PANTHER" id="PTHR31637:SF0">
    <property type="entry name" value="2,3-BISPHOSPHOGLYCERATE-INDEPENDENT PHOSPHOGLYCERATE MUTASE"/>
    <property type="match status" value="1"/>
</dbReference>
<dbReference type="InterPro" id="IPR006124">
    <property type="entry name" value="Metalloenzyme"/>
</dbReference>
<dbReference type="Pfam" id="PF13180">
    <property type="entry name" value="PDZ_2"/>
    <property type="match status" value="1"/>
</dbReference>
<keyword evidence="12" id="KW-0413">Isomerase</keyword>
<evidence type="ECO:0000256" key="3">
    <source>
        <dbReference type="ARBA" id="ARBA00002315"/>
    </source>
</evidence>
<feature type="coiled-coil region" evidence="15">
    <location>
        <begin position="646"/>
        <end position="683"/>
    </location>
</feature>
<reference evidence="17" key="1">
    <citation type="submission" date="2021-02" db="EMBL/GenBank/DDBJ databases">
        <authorList>
            <person name="Dougan E. K."/>
            <person name="Rhodes N."/>
            <person name="Thang M."/>
            <person name="Chan C."/>
        </authorList>
    </citation>
    <scope>NUCLEOTIDE SEQUENCE</scope>
</reference>
<dbReference type="NCBIfam" id="TIGR00225">
    <property type="entry name" value="prc"/>
    <property type="match status" value="1"/>
</dbReference>
<dbReference type="Gene3D" id="6.10.250.3150">
    <property type="match status" value="1"/>
</dbReference>
<evidence type="ECO:0000256" key="6">
    <source>
        <dbReference type="ARBA" id="ARBA00009179"/>
    </source>
</evidence>
<keyword evidence="11" id="KW-0464">Manganese</keyword>
<dbReference type="SUPFAM" id="SSF69318">
    <property type="entry name" value="Integrin alpha N-terminal domain"/>
    <property type="match status" value="1"/>
</dbReference>
<dbReference type="Gene3D" id="2.30.42.10">
    <property type="match status" value="1"/>
</dbReference>
<evidence type="ECO:0000256" key="11">
    <source>
        <dbReference type="ARBA" id="ARBA00023211"/>
    </source>
</evidence>
<dbReference type="Gene3D" id="2.70.70.10">
    <property type="entry name" value="Glucose Permease (Domain IIA)"/>
    <property type="match status" value="1"/>
</dbReference>
<evidence type="ECO:0000256" key="1">
    <source>
        <dbReference type="ARBA" id="ARBA00000370"/>
    </source>
</evidence>
<comment type="similarity">
    <text evidence="5">Belongs to the BPG-independent phosphoglycerate mutase family.</text>
</comment>
<dbReference type="CDD" id="cd06782">
    <property type="entry name" value="cpPDZ_CPP-like"/>
    <property type="match status" value="1"/>
</dbReference>
<comment type="caution">
    <text evidence="17">The sequence shown here is derived from an EMBL/GenBank/DDBJ whole genome shotgun (WGS) entry which is preliminary data.</text>
</comment>
<dbReference type="NCBIfam" id="TIGR01307">
    <property type="entry name" value="pgm_bpd_ind"/>
    <property type="match status" value="1"/>
</dbReference>
<keyword evidence="8" id="KW-0479">Metal-binding</keyword>
<protein>
    <recommendedName>
        <fullName evidence="13">2,3-bisphosphoglycerate-independent phosphoglycerate mutase</fullName>
        <ecNumber evidence="7">5.4.2.12</ecNumber>
    </recommendedName>
    <alternativeName>
        <fullName evidence="14">Cofactor-independent phosphoglycerate mutase homolog</fullName>
    </alternativeName>
</protein>
<dbReference type="Pfam" id="PF06415">
    <property type="entry name" value="iPGM_N"/>
    <property type="match status" value="1"/>
</dbReference>
<proteinExistence type="inferred from homology"/>
<dbReference type="Gene3D" id="3.40.1450.10">
    <property type="entry name" value="BPG-independent phosphoglycerate mutase, domain B"/>
    <property type="match status" value="1"/>
</dbReference>
<organism evidence="17 18">
    <name type="scientific">Symbiodinium necroappetens</name>
    <dbReference type="NCBI Taxonomy" id="1628268"/>
    <lineage>
        <taxon>Eukaryota</taxon>
        <taxon>Sar</taxon>
        <taxon>Alveolata</taxon>
        <taxon>Dinophyceae</taxon>
        <taxon>Suessiales</taxon>
        <taxon>Symbiodiniaceae</taxon>
        <taxon>Symbiodinium</taxon>
    </lineage>
</organism>
<dbReference type="Gene3D" id="3.90.226.10">
    <property type="entry name" value="2-enoyl-CoA Hydratase, Chain A, domain 1"/>
    <property type="match status" value="1"/>
</dbReference>
<evidence type="ECO:0000256" key="14">
    <source>
        <dbReference type="ARBA" id="ARBA00083354"/>
    </source>
</evidence>
<evidence type="ECO:0000256" key="12">
    <source>
        <dbReference type="ARBA" id="ARBA00023235"/>
    </source>
</evidence>
<dbReference type="GO" id="GO:0006096">
    <property type="term" value="P:glycolytic process"/>
    <property type="evidence" value="ECO:0007669"/>
    <property type="project" value="UniProtKB-UniPathway"/>
</dbReference>
<dbReference type="SMART" id="SM00228">
    <property type="entry name" value="PDZ"/>
    <property type="match status" value="1"/>
</dbReference>
<dbReference type="InterPro" id="IPR005151">
    <property type="entry name" value="Tail-specific_protease"/>
</dbReference>
<dbReference type="EC" id="5.4.2.12" evidence="7"/>
<dbReference type="GO" id="GO:0004619">
    <property type="term" value="F:phosphoglycerate mutase activity"/>
    <property type="evidence" value="ECO:0007669"/>
    <property type="project" value="UniProtKB-EC"/>
</dbReference>
<dbReference type="InterPro" id="IPR011258">
    <property type="entry name" value="BPG-indep_PGM_N"/>
</dbReference>
<evidence type="ECO:0000313" key="18">
    <source>
        <dbReference type="Proteomes" id="UP000601435"/>
    </source>
</evidence>
<evidence type="ECO:0000256" key="2">
    <source>
        <dbReference type="ARBA" id="ARBA00001936"/>
    </source>
</evidence>
<gene>
    <name evidence="17" type="primary">gpmI</name>
    <name evidence="17" type="ORF">SNEC2469_LOCUS16398</name>
</gene>
<dbReference type="InterPro" id="IPR005995">
    <property type="entry name" value="Pgm_bpd_ind"/>
</dbReference>
<comment type="cofactor">
    <cofactor evidence="2">
        <name>Mn(2+)</name>
        <dbReference type="ChEBI" id="CHEBI:29035"/>
    </cofactor>
</comment>
<dbReference type="Pfam" id="PF01676">
    <property type="entry name" value="Metalloenzyme"/>
    <property type="match status" value="1"/>
</dbReference>
<dbReference type="SUPFAM" id="SSF64158">
    <property type="entry name" value="2,3-Bisphosphoglycerate-independent phosphoglycerate mutase, substrate-binding domain"/>
    <property type="match status" value="1"/>
</dbReference>
<dbReference type="InterPro" id="IPR016047">
    <property type="entry name" value="M23ase_b-sheet_dom"/>
</dbReference>
<dbReference type="SMART" id="SM00245">
    <property type="entry name" value="TSPc"/>
    <property type="match status" value="1"/>
</dbReference>
<keyword evidence="18" id="KW-1185">Reference proteome</keyword>
<dbReference type="FunFam" id="3.40.1450.10:FF:000001">
    <property type="entry name" value="2,3-bisphosphoglycerate-independent phosphoglycerate mutase"/>
    <property type="match status" value="1"/>
</dbReference>
<evidence type="ECO:0000256" key="5">
    <source>
        <dbReference type="ARBA" id="ARBA00008819"/>
    </source>
</evidence>
<dbReference type="Pfam" id="PF13517">
    <property type="entry name" value="FG-GAP_3"/>
    <property type="match status" value="2"/>
</dbReference>
<comment type="function">
    <text evidence="3">Catalyzes the interconversion of 2-phosphoglycerate and 3-phosphoglycerate.</text>
</comment>
<feature type="coiled-coil region" evidence="15">
    <location>
        <begin position="502"/>
        <end position="553"/>
    </location>
</feature>
<dbReference type="OrthoDB" id="1886626at2759"/>
<dbReference type="Pfam" id="PF03572">
    <property type="entry name" value="Peptidase_S41"/>
    <property type="match status" value="1"/>
</dbReference>
<dbReference type="FunFam" id="3.90.226.10:FF:000029">
    <property type="entry name" value="Peptidase, S41 family"/>
    <property type="match status" value="1"/>
</dbReference>
<dbReference type="GO" id="GO:0006007">
    <property type="term" value="P:glucose catabolic process"/>
    <property type="evidence" value="ECO:0007669"/>
    <property type="project" value="InterPro"/>
</dbReference>
<keyword evidence="9" id="KW-0732">Signal</keyword>
<dbReference type="PROSITE" id="PS50106">
    <property type="entry name" value="PDZ"/>
    <property type="match status" value="1"/>
</dbReference>
<sequence length="1567" mass="173009">MRQVNLLVVLDGFGYNEATDHNAIALADTPTWDALWANQPHTLISGSGEDVGLPAGQMGNSEVGHMNLGAGRVVYQDFTRINRAIEQGEFVNNRSINAAFKKLDQSGGALHVMGLLSPGGVHSHEDQIFALLKGAAERGITKIYLHAFLDGRDTPPRSAEASIRAAQKLFKTMGVGQIASLVGRYYAMDRDNRWDRQEQAYNLIVRGEAPFHASDALDGLKQAYKRNENDEFVQPTAIHNPDEVPIALKPEDAVIFMNFRSDRARQLTRAMTDPEFDGFKRRSFVPVTEFVTLTRYADDITVPCAFDQQHFSNTLGEYLAKLGKTQLRIAETEKYAHVTFFFSGGIEPPYDGEDRILIPSPDVATYDLQPEMSAAEVTDKLVAAIESAAYDDHTAHTQNVVPLVYVGPQSLEFSDNGTLSDVAPTLLDLMHIDIPTEMTGIKRLRDFWLVGLICAVSHAGYAADTDSATTAAELKSTLERLNALDQWFSDAEQQRAIWLVELQRQDREIAAVNLQVADIRNRVQVTTTELQDLQNHQVELNEQRRTQAQLIAEHVGAAYRLTGQDFLKQLLNQESPDTFARMIRYHRHFSESRLEVMAQYQATLAELETNSRKLIEQQATQSSQQKQLVGEQQVLATERSKRSALIDQLDAETESKTLDYEQLEKDRNRLEQLLAELRRRDTELDGSAFTAAKGTLPMPARGPIRHAFGASRADGRLRWHGIDIAAEQGSPVTAVFRGRIIFSDWLRGFGLLTIVDHGSDYMTLYGHADVLYKKVGDWVESGEVIAGAGNSGGTQDTGIYFEVRHKGDAKDPISWVAQHDNGQYISWREHIIDDPELAQMDLSGSDGLAVADLDLDGWPDIVSVHESDTVYDGKPIGHVRIAWGSQSPTQWTLTTLASGPEAAAAEDVSIADANSDGYPDIVVAAELAHLIYFENPGKQARNKIWPRTIPAITQNRGSFIRVFFADFDNDGQPEIVAPNKGEQNPDVTQQQRLNISIFHLPDNPLDGDLWREQVIAQVRIPINSEPVDIDADGDLDVIAGSRGEGRIMWLENLGDFRFANHPIRPTAENKPANAALTGFNMDYADLNADGRTDIISTAWPSYLLWLQRPADAAGDWPTTLIGNFAPDQLVSVRLADIDNDGDLDAFTGSYSRGPRNQDGKEVTVTDALGRIAWFENPGPGDNAQPWPQHDIVRRKRGMYDKWLALDLDRDGDLDFVGTRGNSVSENYVEEISEEELLSHAIDGMMRRLDDHSDYLDRSAFSYLKENTEGHFGGIGIELGLQDGYFTVIAPIDNTPAADAGMQAGDRITQLNGEWVKGKLLTDIVDALRGKPGTTVKLGVERATDNADVKQNLEFNLTRADIEFASVRSRLLEPGIAYIRISAFQNRTGDDVYDALAELAEETSTPLEGLVVDLRNNPGGTLQSSVEVADHFLDQGLIVYTEGRLQSSYAKYRATKGDLLAGLPIVVLINGGSASASEIVAGALQDHGRAQLIGSTSYGKGSVQSVLPLDHDQALKITTAYYFTPNGRSIHKSGIDPDIEFDGDDEMILAEAIEVLKAQEKTGLRASL</sequence>
<dbReference type="InterPro" id="IPR013517">
    <property type="entry name" value="FG-GAP"/>
</dbReference>
<keyword evidence="15" id="KW-0175">Coiled coil</keyword>
<dbReference type="PANTHER" id="PTHR31637">
    <property type="entry name" value="2,3-BISPHOSPHOGLYCERATE-INDEPENDENT PHOSPHOGLYCERATE MUTASE"/>
    <property type="match status" value="1"/>
</dbReference>
<dbReference type="InterPro" id="IPR029045">
    <property type="entry name" value="ClpP/crotonase-like_dom_sf"/>
</dbReference>
<dbReference type="FunFam" id="2.70.70.10:FF:000003">
    <property type="entry name" value="Murein hydrolase activator EnvC"/>
    <property type="match status" value="1"/>
</dbReference>
<evidence type="ECO:0000256" key="9">
    <source>
        <dbReference type="ARBA" id="ARBA00022729"/>
    </source>
</evidence>
<evidence type="ECO:0000256" key="7">
    <source>
        <dbReference type="ARBA" id="ARBA00012026"/>
    </source>
</evidence>
<dbReference type="SUPFAM" id="SSF51261">
    <property type="entry name" value="Duplicated hybrid motif"/>
    <property type="match status" value="1"/>
</dbReference>
<dbReference type="GO" id="GO:0030145">
    <property type="term" value="F:manganese ion binding"/>
    <property type="evidence" value="ECO:0007669"/>
    <property type="project" value="InterPro"/>
</dbReference>
<dbReference type="EMBL" id="CAJNJA010026807">
    <property type="protein sequence ID" value="CAE7565230.1"/>
    <property type="molecule type" value="Genomic_DNA"/>
</dbReference>
<dbReference type="InterPro" id="IPR004447">
    <property type="entry name" value="Peptidase_S41A"/>
</dbReference>
<dbReference type="HAMAP" id="MF_01038">
    <property type="entry name" value="GpmI"/>
    <property type="match status" value="1"/>
</dbReference>
<dbReference type="GO" id="GO:0005829">
    <property type="term" value="C:cytosol"/>
    <property type="evidence" value="ECO:0007669"/>
    <property type="project" value="TreeGrafter"/>
</dbReference>
<dbReference type="InterPro" id="IPR036646">
    <property type="entry name" value="PGAM_B_sf"/>
</dbReference>
<evidence type="ECO:0000256" key="8">
    <source>
        <dbReference type="ARBA" id="ARBA00022723"/>
    </source>
</evidence>
<comment type="catalytic activity">
    <reaction evidence="1">
        <text>(2R)-2-phosphoglycerate = (2R)-3-phosphoglycerate</text>
        <dbReference type="Rhea" id="RHEA:15901"/>
        <dbReference type="ChEBI" id="CHEBI:58272"/>
        <dbReference type="ChEBI" id="CHEBI:58289"/>
        <dbReference type="EC" id="5.4.2.12"/>
    </reaction>
</comment>
<dbReference type="SUPFAM" id="SSF52096">
    <property type="entry name" value="ClpP/crotonase"/>
    <property type="match status" value="1"/>
</dbReference>
<keyword evidence="10" id="KW-0324">Glycolysis</keyword>
<evidence type="ECO:0000256" key="15">
    <source>
        <dbReference type="SAM" id="Coils"/>
    </source>
</evidence>
<dbReference type="UniPathway" id="UPA00109">
    <property type="reaction ID" value="UER00186"/>
</dbReference>
<evidence type="ECO:0000256" key="4">
    <source>
        <dbReference type="ARBA" id="ARBA00004798"/>
    </source>
</evidence>
<name>A0A812U6P3_9DINO</name>
<evidence type="ECO:0000256" key="13">
    <source>
        <dbReference type="ARBA" id="ARBA00071648"/>
    </source>
</evidence>
<dbReference type="SUPFAM" id="SSF53649">
    <property type="entry name" value="Alkaline phosphatase-like"/>
    <property type="match status" value="1"/>
</dbReference>
<evidence type="ECO:0000256" key="10">
    <source>
        <dbReference type="ARBA" id="ARBA00023152"/>
    </source>
</evidence>
<dbReference type="Pfam" id="PF01551">
    <property type="entry name" value="Peptidase_M23"/>
    <property type="match status" value="1"/>
</dbReference>
<dbReference type="SUPFAM" id="SSF50156">
    <property type="entry name" value="PDZ domain-like"/>
    <property type="match status" value="1"/>
</dbReference>
<dbReference type="InterPro" id="IPR011055">
    <property type="entry name" value="Dup_hybrid_motif"/>
</dbReference>
<evidence type="ECO:0000313" key="17">
    <source>
        <dbReference type="EMBL" id="CAE7565230.1"/>
    </source>
</evidence>